<keyword evidence="1 4" id="KW-0808">Transferase</keyword>
<dbReference type="Gene3D" id="3.20.20.470">
    <property type="entry name" value="Glucansucrase"/>
    <property type="match status" value="1"/>
</dbReference>
<dbReference type="GO" id="GO:0046527">
    <property type="term" value="F:glucosyltransferase activity"/>
    <property type="evidence" value="ECO:0007669"/>
    <property type="project" value="InterPro"/>
</dbReference>
<feature type="non-terminal residue" evidence="4">
    <location>
        <position position="103"/>
    </location>
</feature>
<feature type="domain" description="Glycoside hydrolase family 70 catalytic" evidence="3">
    <location>
        <begin position="1"/>
        <end position="103"/>
    </location>
</feature>
<dbReference type="InterPro" id="IPR003318">
    <property type="entry name" value="Glyco_hydro70cat"/>
</dbReference>
<evidence type="ECO:0000313" key="4">
    <source>
        <dbReference type="EMBL" id="ETJ37871.1"/>
    </source>
</evidence>
<dbReference type="Pfam" id="PF02324">
    <property type="entry name" value="Glyco_hydro_70"/>
    <property type="match status" value="1"/>
</dbReference>
<organism evidence="4">
    <name type="scientific">human gut metagenome</name>
    <dbReference type="NCBI Taxonomy" id="408170"/>
    <lineage>
        <taxon>unclassified sequences</taxon>
        <taxon>metagenomes</taxon>
        <taxon>organismal metagenomes</taxon>
    </lineage>
</organism>
<evidence type="ECO:0000256" key="2">
    <source>
        <dbReference type="SAM" id="MobiDB-lite"/>
    </source>
</evidence>
<dbReference type="AlphaFoldDB" id="W1Y659"/>
<proteinExistence type="predicted"/>
<sequence>ITSFQLAPQYRSSTDTSFLDSIIQNGYAFTDRYDLGYGTPTKYGTVDQLRDAIKALHANGIQAIADWVPDQIYNLPGQELATVTRTNSYGDKDTNSDIDQSLY</sequence>
<evidence type="ECO:0000259" key="3">
    <source>
        <dbReference type="Pfam" id="PF02324"/>
    </source>
</evidence>
<feature type="non-terminal residue" evidence="4">
    <location>
        <position position="1"/>
    </location>
</feature>
<dbReference type="GO" id="GO:0009250">
    <property type="term" value="P:glucan biosynthetic process"/>
    <property type="evidence" value="ECO:0007669"/>
    <property type="project" value="InterPro"/>
</dbReference>
<accession>W1Y659</accession>
<gene>
    <name evidence="4" type="ORF">Q604_UNBC07940G0001</name>
</gene>
<dbReference type="InterPro" id="IPR017853">
    <property type="entry name" value="GH"/>
</dbReference>
<dbReference type="EMBL" id="AZMM01007940">
    <property type="protein sequence ID" value="ETJ37871.1"/>
    <property type="molecule type" value="Genomic_DNA"/>
</dbReference>
<comment type="caution">
    <text evidence="4">The sequence shown here is derived from an EMBL/GenBank/DDBJ whole genome shotgun (WGS) entry which is preliminary data.</text>
</comment>
<evidence type="ECO:0000256" key="1">
    <source>
        <dbReference type="ARBA" id="ARBA00022679"/>
    </source>
</evidence>
<name>W1Y659_9ZZZZ</name>
<reference evidence="4" key="1">
    <citation type="submission" date="2013-12" db="EMBL/GenBank/DDBJ databases">
        <title>A Varibaculum cambriense genome reconstructed from a premature infant gut community with otherwise low bacterial novelty that shifts toward anaerobic metabolism during the third week of life.</title>
        <authorList>
            <person name="Brown C.T."/>
            <person name="Sharon I."/>
            <person name="Thomas B.C."/>
            <person name="Castelle C.J."/>
            <person name="Morowitz M.J."/>
            <person name="Banfield J.F."/>
        </authorList>
    </citation>
    <scope>NUCLEOTIDE SEQUENCE</scope>
</reference>
<protein>
    <submittedName>
        <fullName evidence="4">Glucosyltransferase</fullName>
    </submittedName>
</protein>
<dbReference type="SUPFAM" id="SSF51445">
    <property type="entry name" value="(Trans)glycosidases"/>
    <property type="match status" value="1"/>
</dbReference>
<feature type="region of interest" description="Disordered" evidence="2">
    <location>
        <begin position="84"/>
        <end position="103"/>
    </location>
</feature>